<dbReference type="EnsemblProtists" id="EOD30689">
    <property type="protein sequence ID" value="EOD30689"/>
    <property type="gene ID" value="EMIHUDRAFT_442401"/>
</dbReference>
<sequence>MLLQSMIVQNCSRIVTRSGTTLYLMLMHGVSVIEKGDTPTESSKLVDVMLEYEVFAMEGTRVALGPVLMALREMGGPGSTVPPHSFVLLSCQLAVKAGLIDFNSDTGVLLPACVQGKLFFSRLLAASKLPSVPSYFEYTYAPGFTHLIEQCNAEFHTEFICFLRRATDKLESTGEKLAVSISFIDPSNGNETEQYDIDDAVEVCLQSGVTYTDSNRDSKLFTALQASATMVLGECNLEDVFSHSSFRGCFNEHYHHSVLKHPWTILIGCDYVLYYTWNGTRIVIDKRAIMMRLLGNAQPCQGYNSEEEEEDDEG</sequence>
<reference evidence="1" key="2">
    <citation type="submission" date="2024-10" db="UniProtKB">
        <authorList>
            <consortium name="EnsemblProtists"/>
        </authorList>
    </citation>
    <scope>IDENTIFICATION</scope>
</reference>
<evidence type="ECO:0000313" key="1">
    <source>
        <dbReference type="EnsemblProtists" id="EOD30689"/>
    </source>
</evidence>
<evidence type="ECO:0000313" key="2">
    <source>
        <dbReference type="Proteomes" id="UP000013827"/>
    </source>
</evidence>
<name>A0A0D3K4K4_EMIH1</name>
<accession>A0A0D3K4K4</accession>
<dbReference type="Proteomes" id="UP000013827">
    <property type="component" value="Unassembled WGS sequence"/>
</dbReference>
<dbReference type="PaxDb" id="2903-EOD30689"/>
<dbReference type="GeneID" id="17275962"/>
<dbReference type="HOGENOM" id="CLU_886916_0_0_1"/>
<dbReference type="AlphaFoldDB" id="A0A0D3K4K4"/>
<dbReference type="KEGG" id="ehx:EMIHUDRAFT_442401"/>
<keyword evidence="2" id="KW-1185">Reference proteome</keyword>
<dbReference type="RefSeq" id="XP_005783118.1">
    <property type="nucleotide sequence ID" value="XM_005783061.1"/>
</dbReference>
<reference evidence="2" key="1">
    <citation type="journal article" date="2013" name="Nature">
        <title>Pan genome of the phytoplankton Emiliania underpins its global distribution.</title>
        <authorList>
            <person name="Read B.A."/>
            <person name="Kegel J."/>
            <person name="Klute M.J."/>
            <person name="Kuo A."/>
            <person name="Lefebvre S.C."/>
            <person name="Maumus F."/>
            <person name="Mayer C."/>
            <person name="Miller J."/>
            <person name="Monier A."/>
            <person name="Salamov A."/>
            <person name="Young J."/>
            <person name="Aguilar M."/>
            <person name="Claverie J.M."/>
            <person name="Frickenhaus S."/>
            <person name="Gonzalez K."/>
            <person name="Herman E.K."/>
            <person name="Lin Y.C."/>
            <person name="Napier J."/>
            <person name="Ogata H."/>
            <person name="Sarno A.F."/>
            <person name="Shmutz J."/>
            <person name="Schroeder D."/>
            <person name="de Vargas C."/>
            <person name="Verret F."/>
            <person name="von Dassow P."/>
            <person name="Valentin K."/>
            <person name="Van de Peer Y."/>
            <person name="Wheeler G."/>
            <person name="Dacks J.B."/>
            <person name="Delwiche C.F."/>
            <person name="Dyhrman S.T."/>
            <person name="Glockner G."/>
            <person name="John U."/>
            <person name="Richards T."/>
            <person name="Worden A.Z."/>
            <person name="Zhang X."/>
            <person name="Grigoriev I.V."/>
            <person name="Allen A.E."/>
            <person name="Bidle K."/>
            <person name="Borodovsky M."/>
            <person name="Bowler C."/>
            <person name="Brownlee C."/>
            <person name="Cock J.M."/>
            <person name="Elias M."/>
            <person name="Gladyshev V.N."/>
            <person name="Groth M."/>
            <person name="Guda C."/>
            <person name="Hadaegh A."/>
            <person name="Iglesias-Rodriguez M.D."/>
            <person name="Jenkins J."/>
            <person name="Jones B.M."/>
            <person name="Lawson T."/>
            <person name="Leese F."/>
            <person name="Lindquist E."/>
            <person name="Lobanov A."/>
            <person name="Lomsadze A."/>
            <person name="Malik S.B."/>
            <person name="Marsh M.E."/>
            <person name="Mackinder L."/>
            <person name="Mock T."/>
            <person name="Mueller-Roeber B."/>
            <person name="Pagarete A."/>
            <person name="Parker M."/>
            <person name="Probert I."/>
            <person name="Quesneville H."/>
            <person name="Raines C."/>
            <person name="Rensing S.A."/>
            <person name="Riano-Pachon D.M."/>
            <person name="Richier S."/>
            <person name="Rokitta S."/>
            <person name="Shiraiwa Y."/>
            <person name="Soanes D.M."/>
            <person name="van der Giezen M."/>
            <person name="Wahlund T.M."/>
            <person name="Williams B."/>
            <person name="Wilson W."/>
            <person name="Wolfe G."/>
            <person name="Wurch L.L."/>
        </authorList>
    </citation>
    <scope>NUCLEOTIDE SEQUENCE</scope>
</reference>
<proteinExistence type="predicted"/>
<organism evidence="1 2">
    <name type="scientific">Emiliania huxleyi (strain CCMP1516)</name>
    <dbReference type="NCBI Taxonomy" id="280463"/>
    <lineage>
        <taxon>Eukaryota</taxon>
        <taxon>Haptista</taxon>
        <taxon>Haptophyta</taxon>
        <taxon>Prymnesiophyceae</taxon>
        <taxon>Isochrysidales</taxon>
        <taxon>Noelaerhabdaceae</taxon>
        <taxon>Emiliania</taxon>
    </lineage>
</organism>
<protein>
    <submittedName>
        <fullName evidence="1">Uncharacterized protein</fullName>
    </submittedName>
</protein>